<keyword evidence="10" id="KW-1185">Reference proteome</keyword>
<comment type="cofactor">
    <cofactor evidence="5 7">
        <name>FMN</name>
        <dbReference type="ChEBI" id="CHEBI:58210"/>
    </cofactor>
</comment>
<dbReference type="InterPro" id="IPR013785">
    <property type="entry name" value="Aldolase_TIM"/>
</dbReference>
<comment type="similarity">
    <text evidence="5">Belongs to the dus family.</text>
</comment>
<dbReference type="HOGENOM" id="CLU_013299_6_0_7"/>
<evidence type="ECO:0000256" key="7">
    <source>
        <dbReference type="PIRSR" id="PIRSR006621-2"/>
    </source>
</evidence>
<evidence type="ECO:0000259" key="8">
    <source>
        <dbReference type="Pfam" id="PF01207"/>
    </source>
</evidence>
<feature type="active site" description="Proton donor" evidence="6">
    <location>
        <position position="99"/>
    </location>
</feature>
<sequence length="315" mass="36379">MKSKQPELVLAPIRGITDCHFRSLFQRHFPGFDSALAPFINPQRHSQFNTGQLKDILPVANLELPVTPQFLHTNPEDFLFLAGRLQELGYREVNWNLGCPAPMVTKKQRGSGLLPFPEKIFDFLDQVLPKLTQLGIRLSIKTRLGYENRQELLDLLPRLDQYPLAEIIIHGRLGSQMYKGEVDRDAFGHCLECTQHFIVYNGDITSKEVFDTLQQQFPKVDKWMIGRGALANPFLPAEIKGKEISGQRQQLQLFHDELYTCYADLLDGPAHLLGRMKQLWIYLSAFFPPEHKTWKLIKKCKTESSYQEIIKRLFD</sequence>
<accession>M1NKB5</accession>
<feature type="domain" description="DUS-like FMN-binding" evidence="8">
    <location>
        <begin position="10"/>
        <end position="244"/>
    </location>
</feature>
<evidence type="ECO:0000256" key="1">
    <source>
        <dbReference type="ARBA" id="ARBA00022630"/>
    </source>
</evidence>
<feature type="binding site" evidence="7">
    <location>
        <position position="69"/>
    </location>
    <ligand>
        <name>FMN</name>
        <dbReference type="ChEBI" id="CHEBI:58210"/>
    </ligand>
</feature>
<evidence type="ECO:0000256" key="2">
    <source>
        <dbReference type="ARBA" id="ARBA00022643"/>
    </source>
</evidence>
<dbReference type="STRING" id="1167006.UWK_03503"/>
<dbReference type="Pfam" id="PF01207">
    <property type="entry name" value="Dus"/>
    <property type="match status" value="1"/>
</dbReference>
<gene>
    <name evidence="9" type="ordered locus">UWK_03503</name>
</gene>
<evidence type="ECO:0000256" key="6">
    <source>
        <dbReference type="PIRSR" id="PIRSR006621-1"/>
    </source>
</evidence>
<reference evidence="10" key="1">
    <citation type="journal article" date="2013" name="Stand. Genomic Sci.">
        <title>Complete genome sequence of Desulfocapsa sulfexigens, a marine deltaproteobacterium specialized in disproportionating inorganic sulfur compounds.</title>
        <authorList>
            <person name="Finster K.W."/>
            <person name="Kjeldsen K.U."/>
            <person name="Kube M."/>
            <person name="Reinhardt R."/>
            <person name="Mussmann M."/>
            <person name="Amann R."/>
            <person name="Schreiber L."/>
        </authorList>
    </citation>
    <scope>NUCLEOTIDE SEQUENCE [LARGE SCALE GENOMIC DNA]</scope>
    <source>
        <strain evidence="10">DSM 10523 / SB164P1</strain>
    </source>
</reference>
<dbReference type="GO" id="GO:0050660">
    <property type="term" value="F:flavin adenine dinucleotide binding"/>
    <property type="evidence" value="ECO:0007669"/>
    <property type="project" value="InterPro"/>
</dbReference>
<dbReference type="eggNOG" id="COG0042">
    <property type="taxonomic scope" value="Bacteria"/>
</dbReference>
<dbReference type="Gene3D" id="3.20.20.70">
    <property type="entry name" value="Aldolase class I"/>
    <property type="match status" value="1"/>
</dbReference>
<evidence type="ECO:0000313" key="10">
    <source>
        <dbReference type="Proteomes" id="UP000011721"/>
    </source>
</evidence>
<dbReference type="InterPro" id="IPR001269">
    <property type="entry name" value="DUS_fam"/>
</dbReference>
<dbReference type="InterPro" id="IPR035587">
    <property type="entry name" value="DUS-like_FMN-bd"/>
</dbReference>
<keyword evidence="2 5" id="KW-0288">FMN</keyword>
<dbReference type="Proteomes" id="UP000011721">
    <property type="component" value="Chromosome"/>
</dbReference>
<evidence type="ECO:0000256" key="3">
    <source>
        <dbReference type="ARBA" id="ARBA00022694"/>
    </source>
</evidence>
<feature type="binding site" evidence="7">
    <location>
        <begin position="226"/>
        <end position="227"/>
    </location>
    <ligand>
        <name>FMN</name>
        <dbReference type="ChEBI" id="CHEBI:58210"/>
    </ligand>
</feature>
<name>M1NKB5_DESSD</name>
<evidence type="ECO:0000256" key="4">
    <source>
        <dbReference type="ARBA" id="ARBA00023002"/>
    </source>
</evidence>
<dbReference type="OrthoDB" id="5289281at2"/>
<dbReference type="EMBL" id="CP003985">
    <property type="protein sequence ID" value="AGF80019.1"/>
    <property type="molecule type" value="Genomic_DNA"/>
</dbReference>
<comment type="function">
    <text evidence="5">Catalyzes the synthesis of 5,6-dihydrouridine (D), a modified base found in the D-loop of most tRNAs, via the reduction of the C5-C6 double bond in target uridines.</text>
</comment>
<protein>
    <recommendedName>
        <fullName evidence="5">tRNA-dihydrouridine synthase</fullName>
        <ecNumber evidence="5">1.3.1.-</ecNumber>
    </recommendedName>
</protein>
<dbReference type="PIRSF" id="PIRSF006621">
    <property type="entry name" value="Dus"/>
    <property type="match status" value="1"/>
</dbReference>
<dbReference type="RefSeq" id="WP_015405701.1">
    <property type="nucleotide sequence ID" value="NC_020304.1"/>
</dbReference>
<keyword evidence="1 5" id="KW-0285">Flavoprotein</keyword>
<dbReference type="GO" id="GO:0003723">
    <property type="term" value="F:RNA binding"/>
    <property type="evidence" value="ECO:0007669"/>
    <property type="project" value="TreeGrafter"/>
</dbReference>
<evidence type="ECO:0000256" key="5">
    <source>
        <dbReference type="PIRNR" id="PIRNR006621"/>
    </source>
</evidence>
<dbReference type="AlphaFoldDB" id="M1NKB5"/>
<dbReference type="GO" id="GO:0017150">
    <property type="term" value="F:tRNA dihydrouridine synthase activity"/>
    <property type="evidence" value="ECO:0007669"/>
    <property type="project" value="InterPro"/>
</dbReference>
<organism evidence="9 10">
    <name type="scientific">Desulfocapsa sulfexigens (strain DSM 10523 / SB164P1)</name>
    <dbReference type="NCBI Taxonomy" id="1167006"/>
    <lineage>
        <taxon>Bacteria</taxon>
        <taxon>Pseudomonadati</taxon>
        <taxon>Thermodesulfobacteriota</taxon>
        <taxon>Desulfobulbia</taxon>
        <taxon>Desulfobulbales</taxon>
        <taxon>Desulfocapsaceae</taxon>
        <taxon>Desulfocapsa</taxon>
    </lineage>
</organism>
<proteinExistence type="inferred from homology"/>
<dbReference type="PANTHER" id="PTHR45846:SF1">
    <property type="entry name" value="TRNA-DIHYDROURIDINE(47) SYNTHASE [NAD(P)(+)]-LIKE"/>
    <property type="match status" value="1"/>
</dbReference>
<dbReference type="SUPFAM" id="SSF51395">
    <property type="entry name" value="FMN-linked oxidoreductases"/>
    <property type="match status" value="1"/>
</dbReference>
<feature type="binding site" evidence="7">
    <location>
        <position position="170"/>
    </location>
    <ligand>
        <name>FMN</name>
        <dbReference type="ChEBI" id="CHEBI:58210"/>
    </ligand>
</feature>
<evidence type="ECO:0000313" key="9">
    <source>
        <dbReference type="EMBL" id="AGF80019.1"/>
    </source>
</evidence>
<keyword evidence="4 5" id="KW-0560">Oxidoreductase</keyword>
<dbReference type="EC" id="1.3.1.-" evidence="5"/>
<keyword evidence="3 5" id="KW-0819">tRNA processing</keyword>
<dbReference type="CDD" id="cd02801">
    <property type="entry name" value="DUS_like_FMN"/>
    <property type="match status" value="1"/>
</dbReference>
<feature type="binding site" evidence="7">
    <location>
        <position position="141"/>
    </location>
    <ligand>
        <name>FMN</name>
        <dbReference type="ChEBI" id="CHEBI:58210"/>
    </ligand>
</feature>
<dbReference type="KEGG" id="dsf:UWK_03503"/>
<keyword evidence="7" id="KW-0547">Nucleotide-binding</keyword>
<dbReference type="PANTHER" id="PTHR45846">
    <property type="entry name" value="TRNA-DIHYDROURIDINE(47) SYNTHASE [NAD(P)(+)]-LIKE"/>
    <property type="match status" value="1"/>
</dbReference>